<dbReference type="PRINTS" id="PR00111">
    <property type="entry name" value="ABHYDROLASE"/>
</dbReference>
<dbReference type="EMBL" id="FUIE01000043">
    <property type="protein sequence ID" value="SJM60985.1"/>
    <property type="molecule type" value="Genomic_DNA"/>
</dbReference>
<dbReference type="Proteomes" id="UP000195766">
    <property type="component" value="Unassembled WGS sequence"/>
</dbReference>
<evidence type="ECO:0000313" key="3">
    <source>
        <dbReference type="Proteomes" id="UP000195766"/>
    </source>
</evidence>
<dbReference type="SUPFAM" id="SSF53474">
    <property type="entry name" value="alpha/beta-Hydrolases"/>
    <property type="match status" value="1"/>
</dbReference>
<dbReference type="Gene3D" id="3.40.50.1820">
    <property type="entry name" value="alpha/beta hydrolase"/>
    <property type="match status" value="1"/>
</dbReference>
<dbReference type="GO" id="GO:0016787">
    <property type="term" value="F:hydrolase activity"/>
    <property type="evidence" value="ECO:0007669"/>
    <property type="project" value="UniProtKB-KW"/>
</dbReference>
<dbReference type="InterPro" id="IPR050228">
    <property type="entry name" value="Carboxylesterase_BioH"/>
</dbReference>
<protein>
    <submittedName>
        <fullName evidence="2">Hydrolase, alpha/beta hydrolase fold family</fullName>
    </submittedName>
</protein>
<dbReference type="InterPro" id="IPR029058">
    <property type="entry name" value="AB_hydrolase_fold"/>
</dbReference>
<feature type="domain" description="AB hydrolase-1" evidence="1">
    <location>
        <begin position="79"/>
        <end position="320"/>
    </location>
</feature>
<name>A0A1R4FYJ7_BREDI</name>
<evidence type="ECO:0000313" key="2">
    <source>
        <dbReference type="EMBL" id="SJM60985.1"/>
    </source>
</evidence>
<dbReference type="PANTHER" id="PTHR43194">
    <property type="entry name" value="HYDROLASE ALPHA/BETA FOLD FAMILY"/>
    <property type="match status" value="1"/>
</dbReference>
<organism evidence="2 3">
    <name type="scientific">Brevundimonas diminuta 3F5N</name>
    <dbReference type="NCBI Taxonomy" id="1255603"/>
    <lineage>
        <taxon>Bacteria</taxon>
        <taxon>Pseudomonadati</taxon>
        <taxon>Pseudomonadota</taxon>
        <taxon>Alphaproteobacteria</taxon>
        <taxon>Caulobacterales</taxon>
        <taxon>Caulobacteraceae</taxon>
        <taxon>Brevundimonas</taxon>
    </lineage>
</organism>
<proteinExistence type="predicted"/>
<dbReference type="InterPro" id="IPR000073">
    <property type="entry name" value="AB_hydrolase_1"/>
</dbReference>
<keyword evidence="2" id="KW-0378">Hydrolase</keyword>
<dbReference type="Pfam" id="PF12697">
    <property type="entry name" value="Abhydrolase_6"/>
    <property type="match status" value="1"/>
</dbReference>
<gene>
    <name evidence="2" type="ORF">FM111_07960</name>
</gene>
<reference evidence="2 3" key="1">
    <citation type="submission" date="2017-02" db="EMBL/GenBank/DDBJ databases">
        <authorList>
            <person name="Peterson S.W."/>
        </authorList>
    </citation>
    <scope>NUCLEOTIDE SEQUENCE [LARGE SCALE GENOMIC DNA]</scope>
    <source>
        <strain evidence="2 3">3F5N</strain>
    </source>
</reference>
<dbReference type="PANTHER" id="PTHR43194:SF5">
    <property type="entry name" value="PIMELOYL-[ACYL-CARRIER PROTEIN] METHYL ESTER ESTERASE"/>
    <property type="match status" value="1"/>
</dbReference>
<sequence length="329" mass="34646">MAQPCARPGRGFAVIDRQAGVMRQSLRFSVLSAVLAGVLAGVALPAGAAAAPTEPATPAAAPFQSSRILVETKGQGPDVVLIPGLASTSAVWARTAAALEGRYRVHLVTVRGFGETAPGGNAEGLVGAPTSAEIRRYIEEQGLRRPALIGHSMGGQVALRVAADAGERIGKVMVVDASPFFPSLISPGSTAADVEPLARIAYQGLMLLGDQALRTQASSMGLELGGAADNLLGGLGWQGGDRRVLAQGLYEVMTTDLRSRLPLIEAPVTVVYGWSPDDKSPRSHVDGLFRAGYRSLPHPAAFERIEGAEHMVMIDRPRQFQQAVERFLR</sequence>
<accession>A0A1R4FYJ7</accession>
<dbReference type="AlphaFoldDB" id="A0A1R4FYJ7"/>
<evidence type="ECO:0000259" key="1">
    <source>
        <dbReference type="Pfam" id="PF12697"/>
    </source>
</evidence>